<name>A0A2W2H6Q7_9ACTN</name>
<accession>A0A2W2H6Q7</accession>
<dbReference type="Proteomes" id="UP000248544">
    <property type="component" value="Unassembled WGS sequence"/>
</dbReference>
<reference evidence="1 2" key="1">
    <citation type="submission" date="2018-01" db="EMBL/GenBank/DDBJ databases">
        <title>Draft genome sequence of Sphaerisporangium sp. 7K107.</title>
        <authorList>
            <person name="Sahin N."/>
            <person name="Saygin H."/>
            <person name="Ay H."/>
        </authorList>
    </citation>
    <scope>NUCLEOTIDE SEQUENCE [LARGE SCALE GENOMIC DNA]</scope>
    <source>
        <strain evidence="1 2">7K107</strain>
    </source>
</reference>
<keyword evidence="2" id="KW-1185">Reference proteome</keyword>
<evidence type="ECO:0000313" key="1">
    <source>
        <dbReference type="EMBL" id="PZG45710.1"/>
    </source>
</evidence>
<protein>
    <submittedName>
        <fullName evidence="1">Uncharacterized protein</fullName>
    </submittedName>
</protein>
<organism evidence="1 2">
    <name type="scientific">Spongiactinospora gelatinilytica</name>
    <dbReference type="NCBI Taxonomy" id="2666298"/>
    <lineage>
        <taxon>Bacteria</taxon>
        <taxon>Bacillati</taxon>
        <taxon>Actinomycetota</taxon>
        <taxon>Actinomycetes</taxon>
        <taxon>Streptosporangiales</taxon>
        <taxon>Streptosporangiaceae</taxon>
        <taxon>Spongiactinospora</taxon>
    </lineage>
</organism>
<gene>
    <name evidence="1" type="ORF">C1I98_15275</name>
</gene>
<evidence type="ECO:0000313" key="2">
    <source>
        <dbReference type="Proteomes" id="UP000248544"/>
    </source>
</evidence>
<dbReference type="AlphaFoldDB" id="A0A2W2H6Q7"/>
<sequence length="347" mass="37597">MSHSPEISDAFGRLLAAASGAFDERDGQHSREAALFTYTVMTSADGWSLNDATRIHLSKIAGAYASEITMGADLGDADMTKDSAMQATPDPRDPITIPGLHGAFRLSPEDTFRFMTTFAGTPVTRRPFEDGMDALSQRVFPVAADSAKSSRDVTRLDRLFSALGNVRGFELAAAMRVLKPKDEALKSAEAAESLLAGALLGALGLLPPFSAIPGTWTALSTGVDAYYTYGRDPKMQVDELKKLDGSEALARQYEAARLLMQHGFAPKVPPSGAIAGQDGTLRPFQEVIKQGNPGMKLVDQWFIDNGMGTTKEFSFGELSRRLATSFDGRKQPAMERTWLYKNKLTTD</sequence>
<proteinExistence type="predicted"/>
<comment type="caution">
    <text evidence="1">The sequence shown here is derived from an EMBL/GenBank/DDBJ whole genome shotgun (WGS) entry which is preliminary data.</text>
</comment>
<dbReference type="EMBL" id="POUA01000103">
    <property type="protein sequence ID" value="PZG45710.1"/>
    <property type="molecule type" value="Genomic_DNA"/>
</dbReference>